<keyword evidence="3 7" id="KW-0808">Transferase</keyword>
<keyword evidence="2 7" id="KW-0328">Glycosyltransferase</keyword>
<dbReference type="AlphaFoldDB" id="A0A814AMU9"/>
<dbReference type="InterPro" id="IPR032675">
    <property type="entry name" value="LRR_dom_sf"/>
</dbReference>
<gene>
    <name evidence="9" type="ORF">XAT740_LOCUS8770</name>
</gene>
<evidence type="ECO:0000256" key="6">
    <source>
        <dbReference type="ARBA" id="ARBA00047597"/>
    </source>
</evidence>
<proteinExistence type="inferred from homology"/>
<dbReference type="InterPro" id="IPR052201">
    <property type="entry name" value="LRR-containing_regulator"/>
</dbReference>
<keyword evidence="4" id="KW-0548">Nucleotidyltransferase</keyword>
<comment type="catalytic activity">
    <reaction evidence="6 7">
        <text>L-arginyl-[protein] + NAD(+) = N(omega)-(ADP-D-ribosyl)-L-arginyl-[protein] + nicotinamide + H(+)</text>
        <dbReference type="Rhea" id="RHEA:19149"/>
        <dbReference type="Rhea" id="RHEA-COMP:10532"/>
        <dbReference type="Rhea" id="RHEA-COMP:15087"/>
        <dbReference type="ChEBI" id="CHEBI:15378"/>
        <dbReference type="ChEBI" id="CHEBI:17154"/>
        <dbReference type="ChEBI" id="CHEBI:29965"/>
        <dbReference type="ChEBI" id="CHEBI:57540"/>
        <dbReference type="ChEBI" id="CHEBI:142554"/>
        <dbReference type="EC" id="2.4.2.31"/>
    </reaction>
</comment>
<dbReference type="Pfam" id="PF10283">
    <property type="entry name" value="zf-CCHH"/>
    <property type="match status" value="1"/>
</dbReference>
<dbReference type="EC" id="2.4.2.31" evidence="7"/>
<organism evidence="9 10">
    <name type="scientific">Adineta ricciae</name>
    <name type="common">Rotifer</name>
    <dbReference type="NCBI Taxonomy" id="249248"/>
    <lineage>
        <taxon>Eukaryota</taxon>
        <taxon>Metazoa</taxon>
        <taxon>Spiralia</taxon>
        <taxon>Gnathifera</taxon>
        <taxon>Rotifera</taxon>
        <taxon>Eurotatoria</taxon>
        <taxon>Bdelloidea</taxon>
        <taxon>Adinetida</taxon>
        <taxon>Adinetidae</taxon>
        <taxon>Adineta</taxon>
    </lineage>
</organism>
<keyword evidence="7" id="KW-0521">NADP</keyword>
<evidence type="ECO:0000256" key="4">
    <source>
        <dbReference type="ARBA" id="ARBA00022695"/>
    </source>
</evidence>
<dbReference type="Gene3D" id="3.80.10.10">
    <property type="entry name" value="Ribonuclease Inhibitor"/>
    <property type="match status" value="1"/>
</dbReference>
<dbReference type="SUPFAM" id="SSF52047">
    <property type="entry name" value="RNI-like"/>
    <property type="match status" value="1"/>
</dbReference>
<evidence type="ECO:0000256" key="3">
    <source>
        <dbReference type="ARBA" id="ARBA00022679"/>
    </source>
</evidence>
<evidence type="ECO:0000256" key="1">
    <source>
        <dbReference type="ARBA" id="ARBA00009558"/>
    </source>
</evidence>
<dbReference type="Pfam" id="PF13516">
    <property type="entry name" value="LRR_6"/>
    <property type="match status" value="1"/>
</dbReference>
<dbReference type="EMBL" id="CAJNOR010000441">
    <property type="protein sequence ID" value="CAF0915743.1"/>
    <property type="molecule type" value="Genomic_DNA"/>
</dbReference>
<keyword evidence="10" id="KW-1185">Reference proteome</keyword>
<evidence type="ECO:0000313" key="10">
    <source>
        <dbReference type="Proteomes" id="UP000663828"/>
    </source>
</evidence>
<name>A0A814AMU9_ADIRI</name>
<keyword evidence="7" id="KW-0520">NAD</keyword>
<evidence type="ECO:0000313" key="9">
    <source>
        <dbReference type="EMBL" id="CAF0915743.1"/>
    </source>
</evidence>
<dbReference type="Gene3D" id="3.90.176.10">
    <property type="entry name" value="Toxin ADP-ribosyltransferase, Chain A, domain 1"/>
    <property type="match status" value="1"/>
</dbReference>
<comment type="similarity">
    <text evidence="1 7">Belongs to the Arg-specific ADP-ribosyltransferase family.</text>
</comment>
<keyword evidence="5" id="KW-0677">Repeat</keyword>
<evidence type="ECO:0000259" key="8">
    <source>
        <dbReference type="Pfam" id="PF10283"/>
    </source>
</evidence>
<dbReference type="PANTHER" id="PTHR24111">
    <property type="entry name" value="LEUCINE-RICH REPEAT-CONTAINING PROTEIN 34"/>
    <property type="match status" value="1"/>
</dbReference>
<evidence type="ECO:0000256" key="7">
    <source>
        <dbReference type="RuleBase" id="RU361228"/>
    </source>
</evidence>
<dbReference type="SUPFAM" id="SSF56399">
    <property type="entry name" value="ADP-ribosylation"/>
    <property type="match status" value="2"/>
</dbReference>
<accession>A0A814AMU9</accession>
<dbReference type="GO" id="GO:0016779">
    <property type="term" value="F:nucleotidyltransferase activity"/>
    <property type="evidence" value="ECO:0007669"/>
    <property type="project" value="UniProtKB-KW"/>
</dbReference>
<dbReference type="InterPro" id="IPR000768">
    <property type="entry name" value="ART"/>
</dbReference>
<dbReference type="Pfam" id="PF01129">
    <property type="entry name" value="ART"/>
    <property type="match status" value="1"/>
</dbReference>
<comment type="caution">
    <text evidence="9">The sequence shown here is derived from an EMBL/GenBank/DDBJ whole genome shotgun (WGS) entry which is preliminary data.</text>
</comment>
<dbReference type="PANTHER" id="PTHR24111:SF0">
    <property type="entry name" value="LEUCINE-RICH REPEAT-CONTAINING PROTEIN"/>
    <property type="match status" value="1"/>
</dbReference>
<dbReference type="GO" id="GO:0106274">
    <property type="term" value="F:NAD+-protein-arginine ADP-ribosyltransferase activity"/>
    <property type="evidence" value="ECO:0007669"/>
    <property type="project" value="UniProtKB-EC"/>
</dbReference>
<dbReference type="InterPro" id="IPR019406">
    <property type="entry name" value="APLF_PBZ"/>
</dbReference>
<dbReference type="InterPro" id="IPR001611">
    <property type="entry name" value="Leu-rich_rpt"/>
</dbReference>
<reference evidence="9" key="1">
    <citation type="submission" date="2021-02" db="EMBL/GenBank/DDBJ databases">
        <authorList>
            <person name="Nowell W R."/>
        </authorList>
    </citation>
    <scope>NUCLEOTIDE SEQUENCE</scope>
</reference>
<feature type="domain" description="PBZ-type" evidence="8">
    <location>
        <begin position="45"/>
        <end position="67"/>
    </location>
</feature>
<dbReference type="Proteomes" id="UP000663828">
    <property type="component" value="Unassembled WGS sequence"/>
</dbReference>
<dbReference type="SMART" id="SM00368">
    <property type="entry name" value="LRR_RI"/>
    <property type="match status" value="4"/>
</dbReference>
<evidence type="ECO:0000256" key="2">
    <source>
        <dbReference type="ARBA" id="ARBA00022676"/>
    </source>
</evidence>
<evidence type="ECO:0000256" key="5">
    <source>
        <dbReference type="ARBA" id="ARBA00022737"/>
    </source>
</evidence>
<protein>
    <recommendedName>
        <fullName evidence="7">NAD(P)(+)--arginine ADP-ribosyltransferase</fullName>
        <ecNumber evidence="7">2.4.2.31</ecNumber>
    </recommendedName>
    <alternativeName>
        <fullName evidence="7">Mono(ADP-ribosyl)transferase</fullName>
    </alternativeName>
</protein>
<dbReference type="PROSITE" id="PS51996">
    <property type="entry name" value="TR_MART"/>
    <property type="match status" value="1"/>
</dbReference>
<sequence length="766" mass="87488">MVKSHFSTRRPAVDANMRFILQENRSNATISNETETEKLSRIALPACEYGLGCYRINRAHFEHYSHPVGLEKDKCETDSHRTQLVNNSEREGDELQFIDQVENCIRSLDRDLELKNLEIGQLHQSQLEMARREIDQEHILIISKHVPSYWEPDAPKESYREVHLLSESSEFQRSNSLLNSTIPVHHILHHGYNPQLSNLNGIFDGGFYLAENSSKSNQNELVFSMLLYRTVLGDGHVALRYDRKKYRDGTNKIHGVRRPPTKTSLSRICHQFQAIGSKRARASEYDFSIRRTSKRCKKEPIRTLLPIDGYEHMPIVPLEIAIEPLVSFLPAIKNYAFIVKERCQDQITDKLTVDEAASIMLYTMDWEPIDECLYVSLNKTLRSETRNKLKPWHLYLKLFLTALSRLPDLHKFVYRGVKLDFSRFYKTDETITWWGFSSCTNNINVLQSDAFLGMTSERTLFTIECHSGKDISKYSYFASENEILLLPATRFRVLGCLDQGHGLHLIQLEEIESNSTLVSNKLPAETRTISTQSIPRPRPKPVIAANQRVNPDVQRTIQKYESHTTINLNNQNVTDKDMEFVVKEAIMKKHCSGLNLASNNITASGIYILAQRLDNAYPLKTLILHGNPIGDEGLSFLVNTLTNNTIIKTLELGGTSITDVGVKHLVQIISGNKSLINLWLCKNQITDVGIRMLADVISNCNKTLRFLSVSENMLLTDGSIDSFIQMIKCSQSLAYLFASYCNFSATGKERLMKPHQSFPNVKLDIR</sequence>